<dbReference type="AlphaFoldDB" id="A0A6M4A4V9"/>
<organism evidence="9 10">
    <name type="scientific">Undibacterium piscinae</name>
    <dbReference type="NCBI Taxonomy" id="2495591"/>
    <lineage>
        <taxon>Bacteria</taxon>
        <taxon>Pseudomonadati</taxon>
        <taxon>Pseudomonadota</taxon>
        <taxon>Betaproteobacteria</taxon>
        <taxon>Burkholderiales</taxon>
        <taxon>Oxalobacteraceae</taxon>
        <taxon>Undibacterium</taxon>
    </lineage>
</organism>
<evidence type="ECO:0000313" key="9">
    <source>
        <dbReference type="EMBL" id="QJQ05059.1"/>
    </source>
</evidence>
<dbReference type="NCBIfam" id="NF008216">
    <property type="entry name" value="PRK10983.1"/>
    <property type="match status" value="1"/>
</dbReference>
<accession>A0A6M4A4V9</accession>
<dbReference type="EMBL" id="CP051152">
    <property type="protein sequence ID" value="QJQ05059.1"/>
    <property type="molecule type" value="Genomic_DNA"/>
</dbReference>
<feature type="transmembrane region" description="Helical" evidence="8">
    <location>
        <begin position="62"/>
        <end position="84"/>
    </location>
</feature>
<keyword evidence="10" id="KW-1185">Reference proteome</keyword>
<dbReference type="Proteomes" id="UP000274350">
    <property type="component" value="Chromosome"/>
</dbReference>
<feature type="transmembrane region" description="Helical" evidence="8">
    <location>
        <begin position="277"/>
        <end position="295"/>
    </location>
</feature>
<evidence type="ECO:0000256" key="1">
    <source>
        <dbReference type="ARBA" id="ARBA00004651"/>
    </source>
</evidence>
<evidence type="ECO:0000313" key="10">
    <source>
        <dbReference type="Proteomes" id="UP000274350"/>
    </source>
</evidence>
<feature type="transmembrane region" description="Helical" evidence="8">
    <location>
        <begin position="226"/>
        <end position="244"/>
    </location>
</feature>
<feature type="transmembrane region" description="Helical" evidence="8">
    <location>
        <begin position="160"/>
        <end position="179"/>
    </location>
</feature>
<name>A0A6M4A4V9_9BURK</name>
<evidence type="ECO:0000256" key="8">
    <source>
        <dbReference type="SAM" id="Phobius"/>
    </source>
</evidence>
<feature type="transmembrane region" description="Helical" evidence="8">
    <location>
        <begin position="307"/>
        <end position="340"/>
    </location>
</feature>
<feature type="transmembrane region" description="Helical" evidence="8">
    <location>
        <begin position="12"/>
        <end position="29"/>
    </location>
</feature>
<comment type="similarity">
    <text evidence="2">Belongs to the autoinducer-2 exporter (AI-2E) (TC 2.A.86) family.</text>
</comment>
<evidence type="ECO:0000256" key="6">
    <source>
        <dbReference type="ARBA" id="ARBA00022989"/>
    </source>
</evidence>
<keyword evidence="3" id="KW-0813">Transport</keyword>
<dbReference type="Pfam" id="PF01594">
    <property type="entry name" value="AI-2E_transport"/>
    <property type="match status" value="1"/>
</dbReference>
<keyword evidence="4" id="KW-1003">Cell membrane</keyword>
<dbReference type="PANTHER" id="PTHR21716:SF67">
    <property type="entry name" value="TRANSPORT PROTEIN YDIK-RELATED"/>
    <property type="match status" value="1"/>
</dbReference>
<dbReference type="InterPro" id="IPR002549">
    <property type="entry name" value="AI-2E-like"/>
</dbReference>
<protein>
    <submittedName>
        <fullName evidence="9">AI-2E family transporter YdiK</fullName>
    </submittedName>
</protein>
<proteinExistence type="inferred from homology"/>
<sequence length="357" mass="37713">MHKNQGDLTRTILAILCIFLLIAGTLWVLRPFLAALIWSTMIAVATWPMFKSVERRLGGRRALAVTVMTLGMLLLLVVPLWLAIGTIAEHAAGIVSIAKKFASTGLPRPPSWVAGLPLIGEKIAGVWVQLADAGTQGLLAKAEPYAAQAGTWVISRVGNVGGLLLQFLMIVMISAILYSSGEAAANGVRRFGYRLAGERGLNSVLLAAGAIRGVALGVGVTAIVQTVLGGIGLAIAGVPFATLLSALMLMFCIAQIGPSLVLFPAVGWMFWMGDTGWAIFLLVWSLIVSTLDNFLRPMLIKKGADLPLLLIFAGVIGGMLGFGLIGLFIGPVVLAVTYTLLDAWMDDELGNDHPPHA</sequence>
<dbReference type="PANTHER" id="PTHR21716">
    <property type="entry name" value="TRANSMEMBRANE PROTEIN"/>
    <property type="match status" value="1"/>
</dbReference>
<evidence type="ECO:0000256" key="2">
    <source>
        <dbReference type="ARBA" id="ARBA00009773"/>
    </source>
</evidence>
<feature type="transmembrane region" description="Helical" evidence="8">
    <location>
        <begin position="200"/>
        <end position="220"/>
    </location>
</feature>
<keyword evidence="6 8" id="KW-1133">Transmembrane helix</keyword>
<keyword evidence="7 8" id="KW-0472">Membrane</keyword>
<dbReference type="OrthoDB" id="106838at2"/>
<reference evidence="9 10" key="1">
    <citation type="journal article" date="2019" name="Int. J. Syst. Evol. Microbiol.">
        <title>Undibacterium piscinae sp. nov., isolated from Korean shiner intestine.</title>
        <authorList>
            <person name="Lee S.Y."/>
            <person name="Kang W."/>
            <person name="Kim P.S."/>
            <person name="Kim H.S."/>
            <person name="Sung H."/>
            <person name="Shin N.R."/>
            <person name="Whon T.W."/>
            <person name="Yun J.H."/>
            <person name="Lee J.Y."/>
            <person name="Lee J.Y."/>
            <person name="Jung M.J."/>
            <person name="Jeong Y.S."/>
            <person name="Tak E.J."/>
            <person name="Han J.E."/>
            <person name="Hyun D.W."/>
            <person name="Kang M.S."/>
            <person name="Lee K.E."/>
            <person name="Lee B.H."/>
            <person name="Bae J.W."/>
        </authorList>
    </citation>
    <scope>NUCLEOTIDE SEQUENCE [LARGE SCALE GENOMIC DNA]</scope>
    <source>
        <strain evidence="9 10">S11R28</strain>
    </source>
</reference>
<gene>
    <name evidence="9" type="primary">ydiK</name>
    <name evidence="9" type="ORF">EJG51_003360</name>
</gene>
<dbReference type="GO" id="GO:0005886">
    <property type="term" value="C:plasma membrane"/>
    <property type="evidence" value="ECO:0007669"/>
    <property type="project" value="UniProtKB-SubCell"/>
</dbReference>
<comment type="subcellular location">
    <subcellularLocation>
        <location evidence="1">Cell membrane</location>
        <topology evidence="1">Multi-pass membrane protein</topology>
    </subcellularLocation>
</comment>
<keyword evidence="5 8" id="KW-0812">Transmembrane</keyword>
<evidence type="ECO:0000256" key="7">
    <source>
        <dbReference type="ARBA" id="ARBA00023136"/>
    </source>
</evidence>
<evidence type="ECO:0000256" key="5">
    <source>
        <dbReference type="ARBA" id="ARBA00022692"/>
    </source>
</evidence>
<evidence type="ECO:0000256" key="4">
    <source>
        <dbReference type="ARBA" id="ARBA00022475"/>
    </source>
</evidence>
<feature type="transmembrane region" description="Helical" evidence="8">
    <location>
        <begin position="35"/>
        <end position="50"/>
    </location>
</feature>
<dbReference type="KEGG" id="upi:EJG51_003360"/>
<evidence type="ECO:0000256" key="3">
    <source>
        <dbReference type="ARBA" id="ARBA00022448"/>
    </source>
</evidence>